<reference evidence="1" key="1">
    <citation type="submission" date="2023-10" db="EMBL/GenBank/DDBJ databases">
        <authorList>
            <person name="Chen Y."/>
            <person name="Shah S."/>
            <person name="Dougan E. K."/>
            <person name="Thang M."/>
            <person name="Chan C."/>
        </authorList>
    </citation>
    <scope>NUCLEOTIDE SEQUENCE [LARGE SCALE GENOMIC DNA]</scope>
</reference>
<dbReference type="Proteomes" id="UP001189429">
    <property type="component" value="Unassembled WGS sequence"/>
</dbReference>
<protein>
    <submittedName>
        <fullName evidence="1">Uncharacterized protein</fullName>
    </submittedName>
</protein>
<dbReference type="EMBL" id="CAUYUJ010002619">
    <property type="protein sequence ID" value="CAK0801582.1"/>
    <property type="molecule type" value="Genomic_DNA"/>
</dbReference>
<evidence type="ECO:0000313" key="2">
    <source>
        <dbReference type="Proteomes" id="UP001189429"/>
    </source>
</evidence>
<name>A0ABN9QAR6_9DINO</name>
<proteinExistence type="predicted"/>
<gene>
    <name evidence="1" type="ORF">PCOR1329_LOCUS9413</name>
</gene>
<accession>A0ABN9QAR6</accession>
<sequence length="209" mass="23201">GAIKQEHTQAIPDFIFTLPMYQKLFDLLVAHSNGVSTSPTLARRSLRSNMAEAARLTRNRLLQLPGGVRGQIPVEAHPLVFRSVSRAVWRQGKTLAAALVALDPHAQHVIKIENDVVKLCDELVSIRIPDATDIAKSPQAMLRPYNLTGCQSSLISLWTAPRWSPTRGGLHLPSRAGHDSFFQPLLRCNELLDARALRRQVPIDFPIVL</sequence>
<comment type="caution">
    <text evidence="1">The sequence shown here is derived from an EMBL/GenBank/DDBJ whole genome shotgun (WGS) entry which is preliminary data.</text>
</comment>
<keyword evidence="2" id="KW-1185">Reference proteome</keyword>
<organism evidence="1 2">
    <name type="scientific">Prorocentrum cordatum</name>
    <dbReference type="NCBI Taxonomy" id="2364126"/>
    <lineage>
        <taxon>Eukaryota</taxon>
        <taxon>Sar</taxon>
        <taxon>Alveolata</taxon>
        <taxon>Dinophyceae</taxon>
        <taxon>Prorocentrales</taxon>
        <taxon>Prorocentraceae</taxon>
        <taxon>Prorocentrum</taxon>
    </lineage>
</organism>
<feature type="non-terminal residue" evidence="1">
    <location>
        <position position="209"/>
    </location>
</feature>
<feature type="non-terminal residue" evidence="1">
    <location>
        <position position="1"/>
    </location>
</feature>
<evidence type="ECO:0000313" key="1">
    <source>
        <dbReference type="EMBL" id="CAK0801582.1"/>
    </source>
</evidence>